<proteinExistence type="predicted"/>
<reference evidence="2" key="1">
    <citation type="submission" date="2022-10" db="EMBL/GenBank/DDBJ databases">
        <title>The WGS of Solirubrobacter sp. CPCC 204708.</title>
        <authorList>
            <person name="Jiang Z."/>
        </authorList>
    </citation>
    <scope>NUCLEOTIDE SEQUENCE</scope>
    <source>
        <strain evidence="2">CPCC 204708</strain>
    </source>
</reference>
<sequence>MIRPAVLTLALFALLAPAAQAAPKSCTREGGRLLAASGSVRVVAVKEKRQRSDTRRERIYGCWTSTGRRFTLFQARDAGLDSIERDRFEIVDGRYIGAIRHFEGGASESRIAGTWDAQKAKAVFNTKPCDGVSAGDFGGVIDAVFFRNGGIAYTCWQRSRIVDGKGDRALEPDGTQVTNLAISRNSHWFGERLYYTVNETLVKALTL</sequence>
<keyword evidence="3" id="KW-1185">Reference proteome</keyword>
<feature type="chain" id="PRO_5047057624" evidence="1">
    <location>
        <begin position="22"/>
        <end position="207"/>
    </location>
</feature>
<evidence type="ECO:0000256" key="1">
    <source>
        <dbReference type="SAM" id="SignalP"/>
    </source>
</evidence>
<evidence type="ECO:0000313" key="2">
    <source>
        <dbReference type="EMBL" id="MDA0135925.1"/>
    </source>
</evidence>
<dbReference type="RefSeq" id="WP_202954786.1">
    <property type="nucleotide sequence ID" value="NZ_JAPCID010000001.1"/>
</dbReference>
<protein>
    <submittedName>
        <fullName evidence="2">Uncharacterized protein</fullName>
    </submittedName>
</protein>
<evidence type="ECO:0000313" key="3">
    <source>
        <dbReference type="Proteomes" id="UP001147700"/>
    </source>
</evidence>
<dbReference type="Proteomes" id="UP001147700">
    <property type="component" value="Unassembled WGS sequence"/>
</dbReference>
<dbReference type="EMBL" id="JAPCID010000001">
    <property type="protein sequence ID" value="MDA0135925.1"/>
    <property type="molecule type" value="Genomic_DNA"/>
</dbReference>
<gene>
    <name evidence="2" type="ORF">OJ962_00335</name>
</gene>
<comment type="caution">
    <text evidence="2">The sequence shown here is derived from an EMBL/GenBank/DDBJ whole genome shotgun (WGS) entry which is preliminary data.</text>
</comment>
<feature type="signal peptide" evidence="1">
    <location>
        <begin position="1"/>
        <end position="21"/>
    </location>
</feature>
<keyword evidence="1" id="KW-0732">Signal</keyword>
<name>A0ABT4RC68_9ACTN</name>
<accession>A0ABT4RC68</accession>
<organism evidence="2 3">
    <name type="scientific">Solirubrobacter deserti</name>
    <dbReference type="NCBI Taxonomy" id="2282478"/>
    <lineage>
        <taxon>Bacteria</taxon>
        <taxon>Bacillati</taxon>
        <taxon>Actinomycetota</taxon>
        <taxon>Thermoleophilia</taxon>
        <taxon>Solirubrobacterales</taxon>
        <taxon>Solirubrobacteraceae</taxon>
        <taxon>Solirubrobacter</taxon>
    </lineage>
</organism>